<dbReference type="GO" id="GO:0006189">
    <property type="term" value="P:'de novo' IMP biosynthetic process"/>
    <property type="evidence" value="ECO:0007669"/>
    <property type="project" value="UniProtKB-UniRule"/>
</dbReference>
<feature type="active site" evidence="8">
    <location>
        <position position="46"/>
    </location>
</feature>
<keyword evidence="2 8" id="KW-0436">Ligase</keyword>
<dbReference type="PANTHER" id="PTHR43555">
    <property type="entry name" value="PHOSPHORIBOSYLFORMYLGLYCINAMIDINE SYNTHASE SUBUNIT PURL"/>
    <property type="match status" value="1"/>
</dbReference>
<evidence type="ECO:0000256" key="1">
    <source>
        <dbReference type="ARBA" id="ARBA00022490"/>
    </source>
</evidence>
<organism evidence="12">
    <name type="scientific">Candidatus Atribacter allofermentans</name>
    <dbReference type="NCBI Taxonomy" id="1852833"/>
    <lineage>
        <taxon>Bacteria</taxon>
        <taxon>Pseudomonadati</taxon>
        <taxon>Atribacterota</taxon>
        <taxon>Atribacteria</taxon>
        <taxon>Atribacterales</taxon>
        <taxon>Atribacteraceae</taxon>
        <taxon>Atribacter</taxon>
    </lineage>
</organism>
<feature type="binding site" evidence="8">
    <location>
        <position position="490"/>
    </location>
    <ligand>
        <name>ATP</name>
        <dbReference type="ChEBI" id="CHEBI:30616"/>
    </ligand>
</feature>
<dbReference type="InterPro" id="IPR041609">
    <property type="entry name" value="PurL_linker"/>
</dbReference>
<dbReference type="GO" id="GO:0004642">
    <property type="term" value="F:phosphoribosylformylglycinamidine synthase activity"/>
    <property type="evidence" value="ECO:0007669"/>
    <property type="project" value="UniProtKB-UniRule"/>
</dbReference>
<evidence type="ECO:0000259" key="10">
    <source>
        <dbReference type="Pfam" id="PF02769"/>
    </source>
</evidence>
<feature type="binding site" evidence="8">
    <location>
        <position position="527"/>
    </location>
    <ligand>
        <name>ATP</name>
        <dbReference type="ChEBI" id="CHEBI:30616"/>
    </ligand>
</feature>
<dbReference type="Pfam" id="PF00586">
    <property type="entry name" value="AIRS"/>
    <property type="match status" value="2"/>
</dbReference>
<dbReference type="EC" id="6.3.5.3" evidence="8"/>
<comment type="similarity">
    <text evidence="8">Belongs to the FGAMS family.</text>
</comment>
<evidence type="ECO:0000256" key="2">
    <source>
        <dbReference type="ARBA" id="ARBA00022598"/>
    </source>
</evidence>
<evidence type="ECO:0000256" key="3">
    <source>
        <dbReference type="ARBA" id="ARBA00022723"/>
    </source>
</evidence>
<comment type="catalytic activity">
    <reaction evidence="8">
        <text>N(2)-formyl-N(1)-(5-phospho-beta-D-ribosyl)glycinamide + L-glutamine + ATP + H2O = 2-formamido-N(1)-(5-O-phospho-beta-D-ribosyl)acetamidine + L-glutamate + ADP + phosphate + H(+)</text>
        <dbReference type="Rhea" id="RHEA:17129"/>
        <dbReference type="ChEBI" id="CHEBI:15377"/>
        <dbReference type="ChEBI" id="CHEBI:15378"/>
        <dbReference type="ChEBI" id="CHEBI:29985"/>
        <dbReference type="ChEBI" id="CHEBI:30616"/>
        <dbReference type="ChEBI" id="CHEBI:43474"/>
        <dbReference type="ChEBI" id="CHEBI:58359"/>
        <dbReference type="ChEBI" id="CHEBI:147286"/>
        <dbReference type="ChEBI" id="CHEBI:147287"/>
        <dbReference type="ChEBI" id="CHEBI:456216"/>
        <dbReference type="EC" id="6.3.5.3"/>
    </reaction>
</comment>
<comment type="function">
    <text evidence="8">Part of the phosphoribosylformylglycinamidine synthase complex involved in the purines biosynthetic pathway. Catalyzes the ATP-dependent conversion of formylglycinamide ribonucleotide (FGAR) and glutamine to yield formylglycinamidine ribonucleotide (FGAM) and glutamate. The FGAM synthase complex is composed of three subunits. PurQ produces an ammonia molecule by converting glutamine to glutamate. PurL transfers the ammonia molecule to FGAR to form FGAM in an ATP-dependent manner. PurS interacts with PurQ and PurL and is thought to assist in the transfer of the ammonia molecule from PurQ to PurL.</text>
</comment>
<evidence type="ECO:0000256" key="6">
    <source>
        <dbReference type="ARBA" id="ARBA00022840"/>
    </source>
</evidence>
<evidence type="ECO:0000259" key="11">
    <source>
        <dbReference type="Pfam" id="PF18072"/>
    </source>
</evidence>
<proteinExistence type="inferred from homology"/>
<name>A0A1V5SLT6_9BACT</name>
<dbReference type="PANTHER" id="PTHR43555:SF1">
    <property type="entry name" value="PHOSPHORIBOSYLFORMYLGLYCINAMIDINE SYNTHASE SUBUNIT PURL"/>
    <property type="match status" value="1"/>
</dbReference>
<feature type="binding site" evidence="8">
    <location>
        <position position="86"/>
    </location>
    <ligand>
        <name>ATP</name>
        <dbReference type="ChEBI" id="CHEBI:30616"/>
    </ligand>
</feature>
<comment type="pathway">
    <text evidence="8">Purine metabolism; IMP biosynthesis via de novo pathway; 5-amino-1-(5-phospho-D-ribosyl)imidazole from N(2)-formyl-N(1)-(5-phospho-D-ribosyl)glycinamide: step 1/2.</text>
</comment>
<dbReference type="PIRSF" id="PIRSF001587">
    <property type="entry name" value="FGAM_synthase_II"/>
    <property type="match status" value="1"/>
</dbReference>
<evidence type="ECO:0000256" key="5">
    <source>
        <dbReference type="ARBA" id="ARBA00022755"/>
    </source>
</evidence>
<feature type="active site" description="Proton acceptor" evidence="8">
    <location>
        <position position="90"/>
    </location>
</feature>
<sequence>MQNNEQIQVARELGLRDEEYQRILDILQRPPTPTELAMFSVEWSEHCGYPHSRRWFELFPREGKFPVLVGEDAGGIVYQGQAVVFKMESHNHPSQVEPRQGAATGIGGIIRDIFGSGARPIACLDSLHFGPLDNARSNFIFKGVVDGIAFYGNCVGVPTVAGELYFHPSYQGNCLVNVMSIGIASQDRLAKSWAKGKGNLIIYAGNRTGRDGIGGCSILASQEFSEQDEKRPSVQIGDPFTEKCLIEATMEALATGFLVGIKDMGAAGLTCSSSEMAAAGKSGVKIYLDRIPVREEAMEPWEIMMSESQERMLLCVKRGYEDSVLQIFHKWGLEAVVVGEVVDGDNITIEFNGKMVADIPAQELTKPPVYTPPAEKPAYLERINHYDWNDLPLPNNWNEILLKLMASPNLCSRHSVFEQYDHMVQINTSMLPGTGTVILRVKNLPWGIAVTTDCNPVFCYLDPYRGSQIAVAEAARNLAACGAQPAGITDCLNFGNPQKPDRYWQFIEAIKGISDACKFFDLPVVSGNVSFYNESPTGPIHPTPTIGMIGIIEDVQKAVNAAFKDFDDVIVLLGETRNEIGGSEYLRVIHQQEFGPAPQIDLSAEKNLQEFLIDAVRQGLVQSSSDLSEGGLACALGEGCICGQEKKGCLIDIGNLPNIRLDALLFGESCGRALITCKPENFATLEKMARMKTIPFFVIGKVTRESLNIYNNQQSLISVSIEDLWKAWYHTL</sequence>
<feature type="binding site" evidence="8">
    <location>
        <position position="49"/>
    </location>
    <ligand>
        <name>ATP</name>
        <dbReference type="ChEBI" id="CHEBI:30616"/>
    </ligand>
</feature>
<dbReference type="HAMAP" id="MF_00420">
    <property type="entry name" value="PurL_2"/>
    <property type="match status" value="1"/>
</dbReference>
<feature type="binding site" evidence="8">
    <location>
        <position position="235"/>
    </location>
    <ligand>
        <name>substrate</name>
    </ligand>
</feature>
<keyword evidence="7 8" id="KW-0460">Magnesium</keyword>
<reference evidence="12" key="1">
    <citation type="submission" date="2017-02" db="EMBL/GenBank/DDBJ databases">
        <title>Delving into the versatile metabolic prowess of the omnipresent phylum Bacteroidetes.</title>
        <authorList>
            <person name="Nobu M.K."/>
            <person name="Mei R."/>
            <person name="Narihiro T."/>
            <person name="Kuroda K."/>
            <person name="Liu W.-T."/>
        </authorList>
    </citation>
    <scope>NUCLEOTIDE SEQUENCE</scope>
    <source>
        <strain evidence="12">ADurb.Bin276</strain>
    </source>
</reference>
<comment type="caution">
    <text evidence="12">The sequence shown here is derived from an EMBL/GenBank/DDBJ whole genome shotgun (WGS) entry which is preliminary data.</text>
</comment>
<dbReference type="InterPro" id="IPR010074">
    <property type="entry name" value="PRibForGlyAmidine_synth_PurL"/>
</dbReference>
<feature type="binding site" evidence="8">
    <location>
        <position position="530"/>
    </location>
    <ligand>
        <name>substrate</name>
    </ligand>
</feature>
<feature type="binding site" evidence="8">
    <location>
        <position position="112"/>
    </location>
    <ligand>
        <name>Mg(2+)</name>
        <dbReference type="ChEBI" id="CHEBI:18420"/>
        <label>2</label>
    </ligand>
</feature>
<dbReference type="EMBL" id="MWBQ01000189">
    <property type="protein sequence ID" value="OQA54922.1"/>
    <property type="molecule type" value="Genomic_DNA"/>
</dbReference>
<dbReference type="NCBIfam" id="NF002290">
    <property type="entry name" value="PRK01213.1"/>
    <property type="match status" value="1"/>
</dbReference>
<dbReference type="CDD" id="cd02204">
    <property type="entry name" value="PurL_repeat2"/>
    <property type="match status" value="1"/>
</dbReference>
<comment type="subunit">
    <text evidence="8">Monomer. Part of the FGAM synthase complex composed of 1 PurL, 1 PurQ and 2 PurS subunits.</text>
</comment>
<dbReference type="UniPathway" id="UPA00074">
    <property type="reaction ID" value="UER00128"/>
</dbReference>
<dbReference type="SUPFAM" id="SSF56042">
    <property type="entry name" value="PurM C-terminal domain-like"/>
    <property type="match status" value="2"/>
</dbReference>
<feature type="domain" description="Phosphoribosylformylglycinamidine synthase linker" evidence="11">
    <location>
        <begin position="6"/>
        <end position="49"/>
    </location>
</feature>
<dbReference type="SUPFAM" id="SSF55326">
    <property type="entry name" value="PurM N-terminal domain-like"/>
    <property type="match status" value="2"/>
</dbReference>
<evidence type="ECO:0000256" key="8">
    <source>
        <dbReference type="HAMAP-Rule" id="MF_00420"/>
    </source>
</evidence>
<evidence type="ECO:0000256" key="4">
    <source>
        <dbReference type="ARBA" id="ARBA00022741"/>
    </source>
</evidence>
<keyword evidence="6 8" id="KW-0067">ATP-binding</keyword>
<gene>
    <name evidence="8 12" type="primary">purL</name>
    <name evidence="12" type="ORF">BWY41_01836</name>
</gene>
<dbReference type="InterPro" id="IPR036676">
    <property type="entry name" value="PurM-like_C_sf"/>
</dbReference>
<evidence type="ECO:0000259" key="9">
    <source>
        <dbReference type="Pfam" id="PF00586"/>
    </source>
</evidence>
<keyword evidence="1 8" id="KW-0963">Cytoplasm</keyword>
<keyword evidence="3 8" id="KW-0479">Metal-binding</keyword>
<evidence type="ECO:0000256" key="7">
    <source>
        <dbReference type="ARBA" id="ARBA00022842"/>
    </source>
</evidence>
<dbReference type="InterPro" id="IPR016188">
    <property type="entry name" value="PurM-like_N"/>
</dbReference>
<keyword evidence="4 8" id="KW-0547">Nucleotide-binding</keyword>
<dbReference type="Pfam" id="PF02769">
    <property type="entry name" value="AIRS_C"/>
    <property type="match status" value="2"/>
</dbReference>
<keyword evidence="5 8" id="KW-0658">Purine biosynthesis</keyword>
<feature type="domain" description="PurM-like N-terminal" evidence="9">
    <location>
        <begin position="70"/>
        <end position="184"/>
    </location>
</feature>
<dbReference type="InterPro" id="IPR010918">
    <property type="entry name" value="PurM-like_C_dom"/>
</dbReference>
<dbReference type="GO" id="GO:0000287">
    <property type="term" value="F:magnesium ion binding"/>
    <property type="evidence" value="ECO:0007669"/>
    <property type="project" value="UniProtKB-UniRule"/>
</dbReference>
<feature type="binding site" evidence="8">
    <location>
        <begin position="89"/>
        <end position="92"/>
    </location>
    <ligand>
        <name>substrate</name>
    </ligand>
</feature>
<dbReference type="Proteomes" id="UP000485569">
    <property type="component" value="Unassembled WGS sequence"/>
</dbReference>
<dbReference type="Gene3D" id="3.90.650.10">
    <property type="entry name" value="PurM-like C-terminal domain"/>
    <property type="match status" value="2"/>
</dbReference>
<dbReference type="AlphaFoldDB" id="A0A1V5SLT6"/>
<dbReference type="GO" id="GO:0005524">
    <property type="term" value="F:ATP binding"/>
    <property type="evidence" value="ECO:0007669"/>
    <property type="project" value="UniProtKB-UniRule"/>
</dbReference>
<feature type="binding site" evidence="8">
    <location>
        <position position="111"/>
    </location>
    <ligand>
        <name>substrate</name>
    </ligand>
</feature>
<evidence type="ECO:0000313" key="12">
    <source>
        <dbReference type="EMBL" id="OQA54922.1"/>
    </source>
</evidence>
<feature type="binding site" evidence="8">
    <location>
        <position position="263"/>
    </location>
    <ligand>
        <name>Mg(2+)</name>
        <dbReference type="ChEBI" id="CHEBI:18420"/>
        <label>2</label>
    </ligand>
</feature>
<feature type="domain" description="PurM-like C-terminal" evidence="10">
    <location>
        <begin position="568"/>
        <end position="705"/>
    </location>
</feature>
<dbReference type="NCBIfam" id="TIGR01736">
    <property type="entry name" value="FGAM_synth_II"/>
    <property type="match status" value="1"/>
</dbReference>
<feature type="binding site" evidence="8">
    <location>
        <position position="528"/>
    </location>
    <ligand>
        <name>Mg(2+)</name>
        <dbReference type="ChEBI" id="CHEBI:18420"/>
        <label>1</label>
    </ligand>
</feature>
<dbReference type="Pfam" id="PF18072">
    <property type="entry name" value="FGAR-AT_linker"/>
    <property type="match status" value="1"/>
</dbReference>
<feature type="domain" description="PurM-like C-terminal" evidence="10">
    <location>
        <begin position="197"/>
        <end position="350"/>
    </location>
</feature>
<feature type="binding site" evidence="8">
    <location>
        <begin position="307"/>
        <end position="309"/>
    </location>
    <ligand>
        <name>substrate</name>
    </ligand>
</feature>
<protein>
    <recommendedName>
        <fullName evidence="8">Phosphoribosylformylglycinamidine synthase subunit PurL</fullName>
        <shortName evidence="8">FGAM synthase</shortName>
        <ecNumber evidence="8">6.3.5.3</ecNumber>
    </recommendedName>
    <alternativeName>
        <fullName evidence="8">Formylglycinamide ribonucleotide amidotransferase subunit II</fullName>
        <shortName evidence="8">FGAR amidotransferase II</shortName>
        <shortName evidence="8">FGAR-AT II</shortName>
    </alternativeName>
    <alternativeName>
        <fullName evidence="8">Glutamine amidotransferase PurL</fullName>
    </alternativeName>
    <alternativeName>
        <fullName evidence="8">Phosphoribosylformylglycinamidine synthase subunit II</fullName>
    </alternativeName>
</protein>
<feature type="binding site" evidence="8">
    <location>
        <position position="88"/>
    </location>
    <ligand>
        <name>Mg(2+)</name>
        <dbReference type="ChEBI" id="CHEBI:18420"/>
        <label>1</label>
    </ligand>
</feature>
<dbReference type="CDD" id="cd02203">
    <property type="entry name" value="PurL_repeat1"/>
    <property type="match status" value="1"/>
</dbReference>
<dbReference type="Gene3D" id="3.30.1330.10">
    <property type="entry name" value="PurM-like, N-terminal domain"/>
    <property type="match status" value="2"/>
</dbReference>
<dbReference type="GO" id="GO:0005737">
    <property type="term" value="C:cytoplasm"/>
    <property type="evidence" value="ECO:0007669"/>
    <property type="project" value="UniProtKB-SubCell"/>
</dbReference>
<comment type="subcellular location">
    <subcellularLocation>
        <location evidence="8">Cytoplasm</location>
    </subcellularLocation>
</comment>
<dbReference type="InterPro" id="IPR036921">
    <property type="entry name" value="PurM-like_N_sf"/>
</dbReference>
<feature type="domain" description="PurM-like N-terminal" evidence="9">
    <location>
        <begin position="446"/>
        <end position="552"/>
    </location>
</feature>
<comment type="caution">
    <text evidence="8">Lacks conserved residue(s) required for the propagation of feature annotation.</text>
</comment>
<accession>A0A1V5SLT6</accession>